<proteinExistence type="predicted"/>
<feature type="non-terminal residue" evidence="2">
    <location>
        <position position="1"/>
    </location>
</feature>
<evidence type="ECO:0000256" key="1">
    <source>
        <dbReference type="SAM" id="MobiDB-lite"/>
    </source>
</evidence>
<feature type="compositionally biased region" description="Basic residues" evidence="1">
    <location>
        <begin position="1"/>
        <end position="17"/>
    </location>
</feature>
<feature type="compositionally biased region" description="Basic and acidic residues" evidence="1">
    <location>
        <begin position="67"/>
        <end position="76"/>
    </location>
</feature>
<gene>
    <name evidence="2" type="ORF">AVDCRST_MAG51-2451</name>
</gene>
<dbReference type="AlphaFoldDB" id="A0A6J4PWN6"/>
<protein>
    <submittedName>
        <fullName evidence="2">Excinuclease ABC subunit B</fullName>
    </submittedName>
</protein>
<feature type="non-terminal residue" evidence="2">
    <location>
        <position position="76"/>
    </location>
</feature>
<feature type="compositionally biased region" description="Low complexity" evidence="1">
    <location>
        <begin position="22"/>
        <end position="40"/>
    </location>
</feature>
<evidence type="ECO:0000313" key="2">
    <source>
        <dbReference type="EMBL" id="CAA9427957.1"/>
    </source>
</evidence>
<name>A0A6J4PWN6_9BURK</name>
<reference evidence="2" key="1">
    <citation type="submission" date="2020-02" db="EMBL/GenBank/DDBJ databases">
        <authorList>
            <person name="Meier V. D."/>
        </authorList>
    </citation>
    <scope>NUCLEOTIDE SEQUENCE</scope>
    <source>
        <strain evidence="2">AVDCRST_MAG51</strain>
    </source>
</reference>
<organism evidence="2">
    <name type="scientific">uncultured Ramlibacter sp</name>
    <dbReference type="NCBI Taxonomy" id="260755"/>
    <lineage>
        <taxon>Bacteria</taxon>
        <taxon>Pseudomonadati</taxon>
        <taxon>Pseudomonadota</taxon>
        <taxon>Betaproteobacteria</taxon>
        <taxon>Burkholderiales</taxon>
        <taxon>Comamonadaceae</taxon>
        <taxon>Ramlibacter</taxon>
        <taxon>environmental samples</taxon>
    </lineage>
</organism>
<dbReference type="EMBL" id="CADCUX010000522">
    <property type="protein sequence ID" value="CAA9427957.1"/>
    <property type="molecule type" value="Genomic_DNA"/>
</dbReference>
<feature type="region of interest" description="Disordered" evidence="1">
    <location>
        <begin position="1"/>
        <end position="76"/>
    </location>
</feature>
<accession>A0A6J4PWN6</accession>
<sequence length="76" mass="7983">ARSHRSHARTAKGRVPHLSRFAVRAVPAVPAGRRPAAGDRQAGGGRAGRRGLPDAAGRHGVGQDFYDGERDRPPGP</sequence>